<feature type="domain" description="ACT" evidence="6">
    <location>
        <begin position="326"/>
        <end position="405"/>
    </location>
</feature>
<dbReference type="Gene3D" id="3.40.50.1100">
    <property type="match status" value="2"/>
</dbReference>
<dbReference type="NCBIfam" id="NF005600">
    <property type="entry name" value="PRK07334.1"/>
    <property type="match status" value="1"/>
</dbReference>
<organism evidence="7 9">
    <name type="scientific">Azospirillum argentinense</name>
    <dbReference type="NCBI Taxonomy" id="2970906"/>
    <lineage>
        <taxon>Bacteria</taxon>
        <taxon>Pseudomonadati</taxon>
        <taxon>Pseudomonadota</taxon>
        <taxon>Alphaproteobacteria</taxon>
        <taxon>Rhodospirillales</taxon>
        <taxon>Azospirillaceae</taxon>
        <taxon>Azospirillum</taxon>
    </lineage>
</organism>
<geneLocation type="plasmid" evidence="7 9">
    <name>AbAZ39_p4</name>
</geneLocation>
<dbReference type="GO" id="GO:0009097">
    <property type="term" value="P:isoleucine biosynthetic process"/>
    <property type="evidence" value="ECO:0007669"/>
    <property type="project" value="TreeGrafter"/>
</dbReference>
<dbReference type="Gene3D" id="3.30.70.260">
    <property type="match status" value="1"/>
</dbReference>
<dbReference type="InterPro" id="IPR045865">
    <property type="entry name" value="ACT-like_dom_sf"/>
</dbReference>
<sequence>MPVTIDDIHAAAERLAGRISRTPFLRSETLSQITGAEVWVKLENLQFTASFKERGAANRLLHLTPEERQAGVIAMSAGNHAQAVAYHAKRLGIAATIVMPRFTPFVKVKRTRYHGATVILEGESLAEAAAFAHDLAKREGLVFVHPYDDDAVIAGQGTVVLEMLAEVPDLDALAIPVGGGGLAAGAAVAARALRPGLEVVGVEVETYPAAAQRLAGQPVKVGGPTVAEGIAVRDVGDRPMNILKQNGCDVVLVPEAVIERAIAMLIEVEKTVAEGAGAAGLAALLFHPERFRGKRVGLIVSGGNIDTRTLANVLMRGFARDGRLINLDIDVADQPGALAQVARIVAECGGNIIDVQHQRLFGAFSVKSAEVALLIEVEDEGHGDRITEALRGAGLPVRKAVVAEAAQPLSSARP</sequence>
<dbReference type="GO" id="GO:0003941">
    <property type="term" value="F:L-serine ammonia-lyase activity"/>
    <property type="evidence" value="ECO:0007669"/>
    <property type="project" value="UniProtKB-EC"/>
</dbReference>
<keyword evidence="3" id="KW-0663">Pyridoxal phosphate</keyword>
<dbReference type="EC" id="4.3.1.19" evidence="8"/>
<evidence type="ECO:0000256" key="4">
    <source>
        <dbReference type="ARBA" id="ARBA00023239"/>
    </source>
</evidence>
<name>A0A060DR85_9PROT</name>
<evidence type="ECO:0000256" key="1">
    <source>
        <dbReference type="ARBA" id="ARBA00001933"/>
    </source>
</evidence>
<dbReference type="PROSITE" id="PS51671">
    <property type="entry name" value="ACT"/>
    <property type="match status" value="1"/>
</dbReference>
<dbReference type="AlphaFoldDB" id="A0A060DR85"/>
<dbReference type="GO" id="GO:0006567">
    <property type="term" value="P:L-threonine catabolic process"/>
    <property type="evidence" value="ECO:0007669"/>
    <property type="project" value="InterPro"/>
</dbReference>
<dbReference type="InterPro" id="IPR036052">
    <property type="entry name" value="TrpB-like_PALP_sf"/>
</dbReference>
<comment type="catalytic activity">
    <reaction evidence="5">
        <text>L-serine = pyruvate + NH4(+)</text>
        <dbReference type="Rhea" id="RHEA:19169"/>
        <dbReference type="ChEBI" id="CHEBI:15361"/>
        <dbReference type="ChEBI" id="CHEBI:28938"/>
        <dbReference type="ChEBI" id="CHEBI:33384"/>
        <dbReference type="EC" id="4.3.1.17"/>
    </reaction>
</comment>
<dbReference type="SUPFAM" id="SSF53686">
    <property type="entry name" value="Tryptophan synthase beta subunit-like PLP-dependent enzymes"/>
    <property type="match status" value="1"/>
</dbReference>
<protein>
    <submittedName>
        <fullName evidence="8">Threonine ammonia-lyase</fullName>
        <ecNumber evidence="8">4.3.1.19</ecNumber>
    </submittedName>
    <submittedName>
        <fullName evidence="7">Threonine dehydratase</fullName>
    </submittedName>
</protein>
<dbReference type="InterPro" id="IPR005789">
    <property type="entry name" value="Thr_deHydtase_catblc"/>
</dbReference>
<dbReference type="GO" id="GO:0004794">
    <property type="term" value="F:threonine deaminase activity"/>
    <property type="evidence" value="ECO:0007669"/>
    <property type="project" value="UniProtKB-EC"/>
</dbReference>
<dbReference type="GO" id="GO:0006565">
    <property type="term" value="P:L-serine catabolic process"/>
    <property type="evidence" value="ECO:0007669"/>
    <property type="project" value="TreeGrafter"/>
</dbReference>
<dbReference type="EMBL" id="JBJLSN010000010">
    <property type="protein sequence ID" value="MFL7901416.1"/>
    <property type="molecule type" value="Genomic_DNA"/>
</dbReference>
<proteinExistence type="inferred from homology"/>
<evidence type="ECO:0000313" key="10">
    <source>
        <dbReference type="Proteomes" id="UP001628281"/>
    </source>
</evidence>
<evidence type="ECO:0000313" key="9">
    <source>
        <dbReference type="Proteomes" id="UP000027186"/>
    </source>
</evidence>
<accession>A0A060DR85</accession>
<dbReference type="FunFam" id="3.40.50.1100:FF:000005">
    <property type="entry name" value="Threonine dehydratase catabolic"/>
    <property type="match status" value="1"/>
</dbReference>
<dbReference type="CDD" id="cd04886">
    <property type="entry name" value="ACT_ThrD-II-like"/>
    <property type="match status" value="1"/>
</dbReference>
<dbReference type="CDD" id="cd01562">
    <property type="entry name" value="Thr-dehyd"/>
    <property type="match status" value="1"/>
</dbReference>
<keyword evidence="7" id="KW-0614">Plasmid</keyword>
<evidence type="ECO:0000256" key="3">
    <source>
        <dbReference type="ARBA" id="ARBA00022898"/>
    </source>
</evidence>
<keyword evidence="4 8" id="KW-0456">Lyase</keyword>
<keyword evidence="10" id="KW-1185">Reference proteome</keyword>
<comment type="similarity">
    <text evidence="2">Belongs to the serine/threonine dehydratase family.</text>
</comment>
<dbReference type="Proteomes" id="UP000027186">
    <property type="component" value="Plasmid AbAZ39_p4"/>
</dbReference>
<dbReference type="Proteomes" id="UP001628281">
    <property type="component" value="Unassembled WGS sequence"/>
</dbReference>
<dbReference type="InterPro" id="IPR001926">
    <property type="entry name" value="TrpB-like_PALP"/>
</dbReference>
<gene>
    <name evidence="7" type="ORF">ABAZ39_31355</name>
    <name evidence="8" type="ORF">ACJ41P_09805</name>
</gene>
<evidence type="ECO:0000256" key="5">
    <source>
        <dbReference type="ARBA" id="ARBA00049406"/>
    </source>
</evidence>
<dbReference type="PANTHER" id="PTHR48078:SF6">
    <property type="entry name" value="L-THREONINE DEHYDRATASE CATABOLIC TDCB"/>
    <property type="match status" value="1"/>
</dbReference>
<evidence type="ECO:0000313" key="8">
    <source>
        <dbReference type="EMBL" id="MFL7901416.1"/>
    </source>
</evidence>
<dbReference type="PANTHER" id="PTHR48078">
    <property type="entry name" value="THREONINE DEHYDRATASE, MITOCHONDRIAL-RELATED"/>
    <property type="match status" value="1"/>
</dbReference>
<dbReference type="RefSeq" id="WP_040138110.1">
    <property type="nucleotide sequence ID" value="NZ_CP007797.1"/>
</dbReference>
<dbReference type="InterPro" id="IPR050147">
    <property type="entry name" value="Ser/Thr_Dehydratase"/>
</dbReference>
<evidence type="ECO:0000313" key="7">
    <source>
        <dbReference type="EMBL" id="AIB16351.1"/>
    </source>
</evidence>
<reference evidence="8 10" key="2">
    <citation type="submission" date="2024-11" db="EMBL/GenBank/DDBJ databases">
        <title>Draft genome sequences of two bacteria associated to sugarcane roots in Colombia.</title>
        <authorList>
            <person name="Pardo-Diaz S."/>
            <person name="Masmela-Mendoza J."/>
            <person name="Delgadillo-Duran P."/>
            <person name="Bautista E.J."/>
            <person name="Rojas-Tapias D.F."/>
        </authorList>
    </citation>
    <scope>NUCLEOTIDE SEQUENCE [LARGE SCALE GENOMIC DNA]</scope>
    <source>
        <strain evidence="8 10">Ap18</strain>
    </source>
</reference>
<comment type="cofactor">
    <cofactor evidence="1">
        <name>pyridoxal 5'-phosphate</name>
        <dbReference type="ChEBI" id="CHEBI:597326"/>
    </cofactor>
</comment>
<dbReference type="SUPFAM" id="SSF55021">
    <property type="entry name" value="ACT-like"/>
    <property type="match status" value="1"/>
</dbReference>
<evidence type="ECO:0000259" key="6">
    <source>
        <dbReference type="PROSITE" id="PS51671"/>
    </source>
</evidence>
<evidence type="ECO:0000256" key="2">
    <source>
        <dbReference type="ARBA" id="ARBA00010869"/>
    </source>
</evidence>
<dbReference type="EMBL" id="CP007797">
    <property type="protein sequence ID" value="AIB16351.1"/>
    <property type="molecule type" value="Genomic_DNA"/>
</dbReference>
<reference evidence="7 9" key="1">
    <citation type="journal article" date="2014" name="Genome Announc.">
        <title>Complete Genome Sequence of the Model Rhizosphere Strain Azospirillum brasilense Az39, Successfully Applied in Agriculture.</title>
        <authorList>
            <person name="Rivera D."/>
            <person name="Revale S."/>
            <person name="Molina R."/>
            <person name="Gualpa J."/>
            <person name="Puente M."/>
            <person name="Maroniche G."/>
            <person name="Paris G."/>
            <person name="Baker D."/>
            <person name="Clavijo B."/>
            <person name="McLay K."/>
            <person name="Spaepen S."/>
            <person name="Perticari A."/>
            <person name="Vazquez M."/>
            <person name="Wisniewski-Dye F."/>
            <person name="Watkins C."/>
            <person name="Martinez-Abarca F."/>
            <person name="Vanderleyden J."/>
            <person name="Cassan F."/>
        </authorList>
    </citation>
    <scope>NUCLEOTIDE SEQUENCE [LARGE SCALE GENOMIC DNA]</scope>
    <source>
        <strain evidence="7 9">Az39</strain>
        <plasmid evidence="7">AbAZ39_p4</plasmid>
    </source>
</reference>
<dbReference type="KEGG" id="abq:ABAZ39_31355"/>
<dbReference type="InterPro" id="IPR002912">
    <property type="entry name" value="ACT_dom"/>
</dbReference>
<dbReference type="Pfam" id="PF00291">
    <property type="entry name" value="PALP"/>
    <property type="match status" value="1"/>
</dbReference>
<dbReference type="NCBIfam" id="TIGR01127">
    <property type="entry name" value="ilvA_1Cterm"/>
    <property type="match status" value="1"/>
</dbReference>
<dbReference type="InterPro" id="IPR044561">
    <property type="entry name" value="ACT_ThrD-II-like"/>
</dbReference>